<dbReference type="Pfam" id="PF00931">
    <property type="entry name" value="NB-ARC"/>
    <property type="match status" value="1"/>
</dbReference>
<accession>A0AAT9GCE1</accession>
<feature type="repeat" description="TPR" evidence="1">
    <location>
        <begin position="1014"/>
        <end position="1047"/>
    </location>
</feature>
<dbReference type="Pfam" id="PF25000">
    <property type="entry name" value="DUF7779"/>
    <property type="match status" value="1"/>
</dbReference>
<dbReference type="InterPro" id="IPR027417">
    <property type="entry name" value="P-loop_NTPase"/>
</dbReference>
<feature type="repeat" description="TPR" evidence="1">
    <location>
        <begin position="1098"/>
        <end position="1131"/>
    </location>
</feature>
<evidence type="ECO:0000259" key="4">
    <source>
        <dbReference type="Pfam" id="PF25000"/>
    </source>
</evidence>
<feature type="repeat" description="TPR" evidence="1">
    <location>
        <begin position="1056"/>
        <end position="1089"/>
    </location>
</feature>
<keyword evidence="2" id="KW-0175">Coiled coil</keyword>
<dbReference type="PANTHER" id="PTHR19959">
    <property type="entry name" value="KINESIN LIGHT CHAIN"/>
    <property type="match status" value="1"/>
</dbReference>
<dbReference type="InterPro" id="IPR002182">
    <property type="entry name" value="NB-ARC"/>
</dbReference>
<keyword evidence="1" id="KW-0802">TPR repeat</keyword>
<evidence type="ECO:0000256" key="2">
    <source>
        <dbReference type="SAM" id="Coils"/>
    </source>
</evidence>
<protein>
    <recommendedName>
        <fullName evidence="6">NB-ARC domain-containing protein</fullName>
    </recommendedName>
</protein>
<dbReference type="GO" id="GO:0043531">
    <property type="term" value="F:ADP binding"/>
    <property type="evidence" value="ECO:0007669"/>
    <property type="project" value="InterPro"/>
</dbReference>
<name>A0AAT9GCE1_9RICK</name>
<dbReference type="Gene3D" id="1.25.40.10">
    <property type="entry name" value="Tetratricopeptide repeat domain"/>
    <property type="match status" value="5"/>
</dbReference>
<feature type="repeat" description="TPR" evidence="1">
    <location>
        <begin position="804"/>
        <end position="837"/>
    </location>
</feature>
<dbReference type="SUPFAM" id="SSF48452">
    <property type="entry name" value="TPR-like"/>
    <property type="match status" value="2"/>
</dbReference>
<dbReference type="InterPro" id="IPR019734">
    <property type="entry name" value="TPR_rpt"/>
</dbReference>
<feature type="domain" description="DUF7779" evidence="4">
    <location>
        <begin position="585"/>
        <end position="656"/>
    </location>
</feature>
<dbReference type="AlphaFoldDB" id="A0AAT9GCE1"/>
<evidence type="ECO:0000259" key="3">
    <source>
        <dbReference type="Pfam" id="PF00931"/>
    </source>
</evidence>
<dbReference type="Pfam" id="PF13374">
    <property type="entry name" value="TPR_10"/>
    <property type="match status" value="2"/>
</dbReference>
<feature type="coiled-coil region" evidence="2">
    <location>
        <begin position="170"/>
        <end position="197"/>
    </location>
</feature>
<organism evidence="5">
    <name type="scientific">Wolbachia endosymbiont of Sergentomyia squamirostris</name>
    <dbReference type="NCBI Taxonomy" id="3113640"/>
    <lineage>
        <taxon>Bacteria</taxon>
        <taxon>Pseudomonadati</taxon>
        <taxon>Pseudomonadota</taxon>
        <taxon>Alphaproteobacteria</taxon>
        <taxon>Rickettsiales</taxon>
        <taxon>Anaplasmataceae</taxon>
        <taxon>Wolbachieae</taxon>
        <taxon>Wolbachia</taxon>
    </lineage>
</organism>
<proteinExistence type="predicted"/>
<dbReference type="InterPro" id="IPR056681">
    <property type="entry name" value="DUF7779"/>
</dbReference>
<dbReference type="Pfam" id="PF13424">
    <property type="entry name" value="TPR_12"/>
    <property type="match status" value="5"/>
</dbReference>
<dbReference type="SUPFAM" id="SSF81901">
    <property type="entry name" value="HCP-like"/>
    <property type="match status" value="1"/>
</dbReference>
<feature type="domain" description="NB-ARC" evidence="3">
    <location>
        <begin position="316"/>
        <end position="462"/>
    </location>
</feature>
<dbReference type="PANTHER" id="PTHR19959:SF119">
    <property type="entry name" value="FUNGAL LIPASE-LIKE DOMAIN-CONTAINING PROTEIN"/>
    <property type="match status" value="1"/>
</dbReference>
<feature type="repeat" description="TPR" evidence="1">
    <location>
        <begin position="888"/>
        <end position="921"/>
    </location>
</feature>
<feature type="repeat" description="TPR" evidence="1">
    <location>
        <begin position="1140"/>
        <end position="1173"/>
    </location>
</feature>
<evidence type="ECO:0000256" key="1">
    <source>
        <dbReference type="PROSITE-ProRule" id="PRU00339"/>
    </source>
</evidence>
<evidence type="ECO:0000313" key="5">
    <source>
        <dbReference type="EMBL" id="BFD47399.1"/>
    </source>
</evidence>
<dbReference type="SMART" id="SM00028">
    <property type="entry name" value="TPR"/>
    <property type="match status" value="11"/>
</dbReference>
<dbReference type="Gene3D" id="3.40.50.300">
    <property type="entry name" value="P-loop containing nucleotide triphosphate hydrolases"/>
    <property type="match status" value="1"/>
</dbReference>
<evidence type="ECO:0008006" key="6">
    <source>
        <dbReference type="Google" id="ProtNLM"/>
    </source>
</evidence>
<gene>
    <name evidence="5" type="ORF">DMENIID0003_04730</name>
</gene>
<dbReference type="InterPro" id="IPR011990">
    <property type="entry name" value="TPR-like_helical_dom_sf"/>
</dbReference>
<dbReference type="SUPFAM" id="SSF52540">
    <property type="entry name" value="P-loop containing nucleoside triphosphate hydrolases"/>
    <property type="match status" value="1"/>
</dbReference>
<dbReference type="PROSITE" id="PS50005">
    <property type="entry name" value="TPR"/>
    <property type="match status" value="7"/>
</dbReference>
<dbReference type="EMBL" id="AP029172">
    <property type="protein sequence ID" value="BFD47399.1"/>
    <property type="molecule type" value="Genomic_DNA"/>
</dbReference>
<feature type="repeat" description="TPR" evidence="1">
    <location>
        <begin position="846"/>
        <end position="879"/>
    </location>
</feature>
<reference evidence="5" key="1">
    <citation type="submission" date="2024-01" db="EMBL/GenBank/DDBJ databases">
        <title>Sequencing the genomes of a sandfly, Sergentomyia squamirostris, and its two endosymbionts.</title>
        <authorList>
            <person name="Itokawa K."/>
            <person name="Sanjoba C."/>
        </authorList>
    </citation>
    <scope>NUCLEOTIDE SEQUENCE</scope>
    <source>
        <strain evidence="5">WSSQ</strain>
    </source>
</reference>
<sequence>MLFLHRGVLYQHSFRLGTEIEEARKFDDLVFEYTQGSKKAYRFLQAKHTQDEDNRKIEVRDLLTKDKNRDEFRLAKYFISYLKIKNNQDFADGNLKDFIICTNIDFDLDQSTAQNTVRKLKVKTSGLNEKIEILVEVIDTSDVFFKDGGTRYKFSCTHDNMISIMQPTFKGAVEETIKELEEEIEKLQSKPDQDSKRKLERNQTWQREFGRMMNEGRLEDNIKEFFDKLVFAVNQPNEIKLADMIKSELGEQFNDIDRKNVYARFQEKMLDWLKEKGRRFLTHEDGREFFRKMKEEILGGFRFEVRNPVGSFTGRKTELEKLHESIQESQGVTTVISQLVSISGLGGIGKTELAKKYIEEHSKDYDNNIIWIKAETHETMVQSFLRLARDPLGIPTEDRDIESIVRDIYAFFAKRKSLFVFDNAEEYRSEGQDAGISQFLPSHFLSSDDNKPSVLITSRNQKWGDIKSLTLGAFTEPESIDFIRKALGIKDGSQENEIKNLAETLQHFPLALQQAVAYIKERDIALKNVGLKFEISDYLKRYKEEAEKLLDFKFPKDSDNSYTKTTFITWRITIDKIKDNPEYGQQAKEILDIIAYIAPDNIPAKMFLGVERNEEKLGDAIQLLKQYSMISSGEEQSSVNVHRLVQQVTRIELEKQGKEKVVKKTFELLKESFPYDSDKLEDYAKKRQLLPHLEAFLSHIDNWLKENPLKKQTIEKDYLGDLLIWMGDGYRDLGNSRRQKELFERALVVQEKHYGPYHFQVAIARANLGNAYGDLGDHKKEKKLLEHALPILEKHYGHDHSQVAIILINLGNAYGSLGDPQKQKELLKRALAIQEKRYEPDHSQVAIILTNLGIVYGDLGNHEEKKELLERALVIQEKHYGPDHFQVASTLISLGTAYRTLGDPQKAKELLRRAFTIQEEHYGSDHFQVAITLINLGIVYGTSGDPQKQRELLEQALPILEKHYGSDHFQVAIALTNLGNAYGDSGNPSRQKELLEQALPILEEYYGSDHFQVAIALANLGDAYGNLGNSRKAKELLEWALAIQEKHYGPDHFEVARTLVSFGTTYRTLGDPQKAKELLEQALAIQEKHYGSDHFQVAITLTNLSNAHGDLGNLQKAKELLERALAIQEKHYEPNHFTVAIILKNLGGTYGDLGDSQKAKELFERALPIFEKHYGPDHLEVAKLLANLSITYGDLGNPQKAKELLEQASFILEKHHVHDYF</sequence>